<reference evidence="1 2" key="1">
    <citation type="submission" date="2014-02" db="EMBL/GenBank/DDBJ databases">
        <authorList>
            <person name="Sears C."/>
            <person name="Carroll K."/>
            <person name="Sack B.R."/>
            <person name="Qadri F."/>
            <person name="Myers L.L."/>
            <person name="Chung G.-T."/>
            <person name="Escheverria P."/>
            <person name="Fraser C.M."/>
            <person name="Sadzewicz L."/>
            <person name="Shefchek K.A."/>
            <person name="Tallon L."/>
            <person name="Das S.P."/>
            <person name="Daugherty S."/>
            <person name="Mongodin E.F."/>
        </authorList>
    </citation>
    <scope>NUCLEOTIDE SEQUENCE [LARGE SCALE GENOMIC DNA]</scope>
    <source>
        <strain evidence="2">3988T(B)14</strain>
    </source>
</reference>
<gene>
    <name evidence="1" type="ORF">M124_0494</name>
</gene>
<name>A0A015W5D9_BACFG</name>
<evidence type="ECO:0000313" key="1">
    <source>
        <dbReference type="EMBL" id="EXY75660.1"/>
    </source>
</evidence>
<dbReference type="EMBL" id="JGCY01000228">
    <property type="protein sequence ID" value="EXY75660.1"/>
    <property type="molecule type" value="Genomic_DNA"/>
</dbReference>
<sequence>MIRKWNPDKYSRITAYLSLLLSVYWGLDLRIINFVPINC</sequence>
<dbReference type="AlphaFoldDB" id="A0A015W5D9"/>
<dbReference type="PATRIC" id="fig|1339315.3.peg.1304"/>
<proteinExistence type="predicted"/>
<comment type="caution">
    <text evidence="1">The sequence shown here is derived from an EMBL/GenBank/DDBJ whole genome shotgun (WGS) entry which is preliminary data.</text>
</comment>
<dbReference type="Proteomes" id="UP000020529">
    <property type="component" value="Unassembled WGS sequence"/>
</dbReference>
<protein>
    <submittedName>
        <fullName evidence="1">Uncharacterized protein</fullName>
    </submittedName>
</protein>
<accession>A0A015W5D9</accession>
<organism evidence="1 2">
    <name type="scientific">Bacteroides fragilis str. 3988T(B)14</name>
    <dbReference type="NCBI Taxonomy" id="1339315"/>
    <lineage>
        <taxon>Bacteria</taxon>
        <taxon>Pseudomonadati</taxon>
        <taxon>Bacteroidota</taxon>
        <taxon>Bacteroidia</taxon>
        <taxon>Bacteroidales</taxon>
        <taxon>Bacteroidaceae</taxon>
        <taxon>Bacteroides</taxon>
    </lineage>
</organism>
<evidence type="ECO:0000313" key="2">
    <source>
        <dbReference type="Proteomes" id="UP000020529"/>
    </source>
</evidence>